<dbReference type="RefSeq" id="WP_132104206.1">
    <property type="nucleotide sequence ID" value="NZ_SMLB01000021.1"/>
</dbReference>
<dbReference type="Proteomes" id="UP000295217">
    <property type="component" value="Unassembled WGS sequence"/>
</dbReference>
<dbReference type="InterPro" id="IPR000834">
    <property type="entry name" value="Peptidase_M14"/>
</dbReference>
<comment type="caution">
    <text evidence="7">Lacks conserved residue(s) required for the propagation of feature annotation.</text>
</comment>
<comment type="similarity">
    <text evidence="2 7">Belongs to the peptidase M14 family.</text>
</comment>
<dbReference type="Pfam" id="PF00246">
    <property type="entry name" value="Peptidase_M14"/>
    <property type="match status" value="1"/>
</dbReference>
<dbReference type="GO" id="GO:0004181">
    <property type="term" value="F:metallocarboxypeptidase activity"/>
    <property type="evidence" value="ECO:0007669"/>
    <property type="project" value="InterPro"/>
</dbReference>
<evidence type="ECO:0000256" key="4">
    <source>
        <dbReference type="ARBA" id="ARBA00022801"/>
    </source>
</evidence>
<dbReference type="OrthoDB" id="9758209at2"/>
<evidence type="ECO:0000256" key="2">
    <source>
        <dbReference type="ARBA" id="ARBA00005988"/>
    </source>
</evidence>
<evidence type="ECO:0000256" key="6">
    <source>
        <dbReference type="ARBA" id="ARBA00023049"/>
    </source>
</evidence>
<dbReference type="Gene3D" id="3.40.630.10">
    <property type="entry name" value="Zn peptidases"/>
    <property type="match status" value="1"/>
</dbReference>
<feature type="signal peptide" evidence="8">
    <location>
        <begin position="1"/>
        <end position="33"/>
    </location>
</feature>
<dbReference type="AlphaFoldDB" id="A0A4R5AEN8"/>
<comment type="cofactor">
    <cofactor evidence="1">
        <name>Zn(2+)</name>
        <dbReference type="ChEBI" id="CHEBI:29105"/>
    </cofactor>
</comment>
<dbReference type="GO" id="GO:0006508">
    <property type="term" value="P:proteolysis"/>
    <property type="evidence" value="ECO:0007669"/>
    <property type="project" value="UniProtKB-KW"/>
</dbReference>
<dbReference type="PANTHER" id="PTHR11705:SF143">
    <property type="entry name" value="SLL0236 PROTEIN"/>
    <property type="match status" value="1"/>
</dbReference>
<evidence type="ECO:0000313" key="11">
    <source>
        <dbReference type="Proteomes" id="UP000295217"/>
    </source>
</evidence>
<dbReference type="SUPFAM" id="SSF53187">
    <property type="entry name" value="Zn-dependent exopeptidases"/>
    <property type="match status" value="1"/>
</dbReference>
<evidence type="ECO:0000256" key="8">
    <source>
        <dbReference type="SAM" id="SignalP"/>
    </source>
</evidence>
<dbReference type="PANTHER" id="PTHR11705">
    <property type="entry name" value="PROTEASE FAMILY M14 CARBOXYPEPTIDASE A,B"/>
    <property type="match status" value="1"/>
</dbReference>
<keyword evidence="5" id="KW-0862">Zinc</keyword>
<proteinExistence type="inferred from homology"/>
<sequence length="901" mass="94465">MPRSPLRAALTPVAAAVLLAVPVAAVSAAPATAEPSASQPAALTTGYPQQNVLPVWPDDPSDASIPIGVIPYDEIAAKLNALQQASDRVSARVAGRSSGGRDLYAVVVTAPETPAETAQQEAWKQWLEDEPEAARTDPALLTGYKTPLFVNANIHGNEWEGTDAALRVIEEFATSTDPAVAALLARNRLVFNVTANPDGRVAGTRQNAAGYDLNRDLTIVSQPETTLIRELIVDTKPIITLDLHGYVNPTLLHPSTPPHNVNNEYDLYIKHGLPNALNIEQDLRALGYPETQRARIPFRDDAPGVWDDFPPIYVPSFAMLQSSIPYTIEAPLNPRGADLTPAERVRRSAINTDVHEVAIKTSLQYIQDHREEVIHDQAEWYRRGWAGEALREIPDGYVPGWGPEDRYTTEFPRSYVIPAGERQHSAPAVARLVDLLVTSGGRVTQATEDFTANGTRYPAGSYVIDLHQPKRGLVNSLLEPGYDLTDRVDDLYAGPAAWSQGLTWGATVDTLWDELPDVPVERVDDGVATGALPDGDVDLRLDPQDAADLLTVNALLAEGVGVTRLADGSVVVPRSARAEAAELAAAHGVTFTAAPEDWSGAPLDELVVGYTGGAETRDTLLALGFEPRAVAAATLAQTLTGDVDVLLVGGTLNVGALTPENRAALDAFLARGGGVVGLGTAGASFSNAAALLPVTATAGDSLASGVANIVNAGGPVTGGAIPHAFIAQPVWFTGLGSGVVIEQSYAADPLLAGWWAANDAGTNGQAAAAGQASIVRGVVPAGAGTVLFGTNPTYRLHPKGLQPQLGRAVLWAATADACPAGHSPEETVAFGDVDSGVANAHRGDDGCTILDLVEAGEPFADHGRFVRHVGEVVGDFRDGGLITAREAAAITRAAAASDGGR</sequence>
<evidence type="ECO:0000256" key="1">
    <source>
        <dbReference type="ARBA" id="ARBA00001947"/>
    </source>
</evidence>
<protein>
    <submittedName>
        <fullName evidence="10">Peptidase</fullName>
    </submittedName>
</protein>
<dbReference type="EMBL" id="SMLB01000021">
    <property type="protein sequence ID" value="TDD68372.1"/>
    <property type="molecule type" value="Genomic_DNA"/>
</dbReference>
<feature type="chain" id="PRO_5020538532" evidence="8">
    <location>
        <begin position="34"/>
        <end position="901"/>
    </location>
</feature>
<dbReference type="GO" id="GO:0008270">
    <property type="term" value="F:zinc ion binding"/>
    <property type="evidence" value="ECO:0007669"/>
    <property type="project" value="InterPro"/>
</dbReference>
<dbReference type="PROSITE" id="PS52035">
    <property type="entry name" value="PEPTIDASE_M14"/>
    <property type="match status" value="1"/>
</dbReference>
<dbReference type="SMART" id="SM00631">
    <property type="entry name" value="Zn_pept"/>
    <property type="match status" value="1"/>
</dbReference>
<comment type="caution">
    <text evidence="10">The sequence shown here is derived from an EMBL/GenBank/DDBJ whole genome shotgun (WGS) entry which is preliminary data.</text>
</comment>
<evidence type="ECO:0000256" key="5">
    <source>
        <dbReference type="ARBA" id="ARBA00022833"/>
    </source>
</evidence>
<keyword evidence="3" id="KW-0645">Protease</keyword>
<dbReference type="GO" id="GO:0005615">
    <property type="term" value="C:extracellular space"/>
    <property type="evidence" value="ECO:0007669"/>
    <property type="project" value="TreeGrafter"/>
</dbReference>
<accession>A0A4R5AEN8</accession>
<dbReference type="SUPFAM" id="SSF52317">
    <property type="entry name" value="Class I glutamine amidotransferase-like"/>
    <property type="match status" value="1"/>
</dbReference>
<keyword evidence="4" id="KW-0378">Hydrolase</keyword>
<evidence type="ECO:0000256" key="3">
    <source>
        <dbReference type="ARBA" id="ARBA00022670"/>
    </source>
</evidence>
<name>A0A4R5AEN8_9ACTN</name>
<reference evidence="10 11" key="1">
    <citation type="submission" date="2019-02" db="EMBL/GenBank/DDBJ databases">
        <title>Draft genome sequences of novel Actinobacteria.</title>
        <authorList>
            <person name="Sahin N."/>
            <person name="Ay H."/>
            <person name="Saygin H."/>
        </authorList>
    </citation>
    <scope>NUCLEOTIDE SEQUENCE [LARGE SCALE GENOMIC DNA]</scope>
    <source>
        <strain evidence="10 11">8K307</strain>
    </source>
</reference>
<keyword evidence="6" id="KW-0482">Metalloprotease</keyword>
<organism evidence="10 11">
    <name type="scientific">Jiangella aurantiaca</name>
    <dbReference type="NCBI Taxonomy" id="2530373"/>
    <lineage>
        <taxon>Bacteria</taxon>
        <taxon>Bacillati</taxon>
        <taxon>Actinomycetota</taxon>
        <taxon>Actinomycetes</taxon>
        <taxon>Jiangellales</taxon>
        <taxon>Jiangellaceae</taxon>
        <taxon>Jiangella</taxon>
    </lineage>
</organism>
<evidence type="ECO:0000259" key="9">
    <source>
        <dbReference type="PROSITE" id="PS52035"/>
    </source>
</evidence>
<evidence type="ECO:0000256" key="7">
    <source>
        <dbReference type="PROSITE-ProRule" id="PRU01379"/>
    </source>
</evidence>
<evidence type="ECO:0000313" key="10">
    <source>
        <dbReference type="EMBL" id="TDD68372.1"/>
    </source>
</evidence>
<feature type="domain" description="Peptidase M14" evidence="9">
    <location>
        <begin position="68"/>
        <end position="357"/>
    </location>
</feature>
<keyword evidence="11" id="KW-1185">Reference proteome</keyword>
<keyword evidence="8" id="KW-0732">Signal</keyword>
<dbReference type="InterPro" id="IPR029062">
    <property type="entry name" value="Class_I_gatase-like"/>
</dbReference>
<gene>
    <name evidence="10" type="ORF">E1262_16365</name>
</gene>